<protein>
    <submittedName>
        <fullName evidence="1">Uncharacterized protein</fullName>
    </submittedName>
</protein>
<reference evidence="1 2" key="1">
    <citation type="submission" date="2020-07" db="EMBL/GenBank/DDBJ databases">
        <title>Genomic Encyclopedia of Type Strains, Phase IV (KMG-V): Genome sequencing to study the core and pangenomes of soil and plant-associated prokaryotes.</title>
        <authorList>
            <person name="Whitman W."/>
        </authorList>
    </citation>
    <scope>NUCLEOTIDE SEQUENCE [LARGE SCALE GENOMIC DNA]</scope>
    <source>
        <strain evidence="1 2">AN3</strain>
    </source>
</reference>
<name>A0A839ENR9_9HYPH</name>
<evidence type="ECO:0000313" key="1">
    <source>
        <dbReference type="EMBL" id="MBA8879144.1"/>
    </source>
</evidence>
<dbReference type="Proteomes" id="UP000549052">
    <property type="component" value="Unassembled WGS sequence"/>
</dbReference>
<sequence>MLFDGPVSKGALASNPVLLKKPMKAVLFNLIGADVWPVINSNVRFAPAFRPFGNPACHSDSRP</sequence>
<proteinExistence type="predicted"/>
<accession>A0A839ENR9</accession>
<keyword evidence="2" id="KW-1185">Reference proteome</keyword>
<evidence type="ECO:0000313" key="2">
    <source>
        <dbReference type="Proteomes" id="UP000549052"/>
    </source>
</evidence>
<comment type="caution">
    <text evidence="1">The sequence shown here is derived from an EMBL/GenBank/DDBJ whole genome shotgun (WGS) entry which is preliminary data.</text>
</comment>
<gene>
    <name evidence="1" type="ORF">FHW16_002862</name>
</gene>
<dbReference type="EMBL" id="JACGXN010000003">
    <property type="protein sequence ID" value="MBA8879144.1"/>
    <property type="molecule type" value="Genomic_DNA"/>
</dbReference>
<dbReference type="AlphaFoldDB" id="A0A839ENR9"/>
<organism evidence="1 2">
    <name type="scientific">Phyllobacterium myrsinacearum</name>
    <dbReference type="NCBI Taxonomy" id="28101"/>
    <lineage>
        <taxon>Bacteria</taxon>
        <taxon>Pseudomonadati</taxon>
        <taxon>Pseudomonadota</taxon>
        <taxon>Alphaproteobacteria</taxon>
        <taxon>Hyphomicrobiales</taxon>
        <taxon>Phyllobacteriaceae</taxon>
        <taxon>Phyllobacterium</taxon>
    </lineage>
</organism>